<dbReference type="InterPro" id="IPR011009">
    <property type="entry name" value="Kinase-like_dom_sf"/>
</dbReference>
<accession>A0A7C8I6H6</accession>
<feature type="domain" description="Protein kinase" evidence="1">
    <location>
        <begin position="1"/>
        <end position="311"/>
    </location>
</feature>
<dbReference type="SUPFAM" id="SSF56112">
    <property type="entry name" value="Protein kinase-like (PK-like)"/>
    <property type="match status" value="1"/>
</dbReference>
<dbReference type="Gene3D" id="1.10.510.10">
    <property type="entry name" value="Transferase(Phosphotransferase) domain 1"/>
    <property type="match status" value="1"/>
</dbReference>
<keyword evidence="2" id="KW-0808">Transferase</keyword>
<dbReference type="Proteomes" id="UP000481861">
    <property type="component" value="Unassembled WGS sequence"/>
</dbReference>
<dbReference type="InterPro" id="IPR008271">
    <property type="entry name" value="Ser/Thr_kinase_AS"/>
</dbReference>
<dbReference type="PANTHER" id="PTHR48011">
    <property type="entry name" value="CCR4-NOT TRANSCRIPTIONAL COMPLEX SUBUNIT CAF120-RELATED"/>
    <property type="match status" value="1"/>
</dbReference>
<dbReference type="InterPro" id="IPR052751">
    <property type="entry name" value="Plant_MAPKKK"/>
</dbReference>
<dbReference type="SMART" id="SM00220">
    <property type="entry name" value="S_TKc"/>
    <property type="match status" value="1"/>
</dbReference>
<proteinExistence type="predicted"/>
<keyword evidence="2" id="KW-0418">Kinase</keyword>
<organism evidence="2 3">
    <name type="scientific">Massariosphaeria phaeospora</name>
    <dbReference type="NCBI Taxonomy" id="100035"/>
    <lineage>
        <taxon>Eukaryota</taxon>
        <taxon>Fungi</taxon>
        <taxon>Dikarya</taxon>
        <taxon>Ascomycota</taxon>
        <taxon>Pezizomycotina</taxon>
        <taxon>Dothideomycetes</taxon>
        <taxon>Pleosporomycetidae</taxon>
        <taxon>Pleosporales</taxon>
        <taxon>Pleosporales incertae sedis</taxon>
        <taxon>Massariosphaeria</taxon>
    </lineage>
</organism>
<comment type="caution">
    <text evidence="2">The sequence shown here is derived from an EMBL/GenBank/DDBJ whole genome shotgun (WGS) entry which is preliminary data.</text>
</comment>
<reference evidence="2 3" key="1">
    <citation type="submission" date="2020-01" db="EMBL/GenBank/DDBJ databases">
        <authorList>
            <consortium name="DOE Joint Genome Institute"/>
            <person name="Haridas S."/>
            <person name="Albert R."/>
            <person name="Binder M."/>
            <person name="Bloem J."/>
            <person name="Labutti K."/>
            <person name="Salamov A."/>
            <person name="Andreopoulos B."/>
            <person name="Baker S.E."/>
            <person name="Barry K."/>
            <person name="Bills G."/>
            <person name="Bluhm B.H."/>
            <person name="Cannon C."/>
            <person name="Castanera R."/>
            <person name="Culley D.E."/>
            <person name="Daum C."/>
            <person name="Ezra D."/>
            <person name="Gonzalez J.B."/>
            <person name="Henrissat B."/>
            <person name="Kuo A."/>
            <person name="Liang C."/>
            <person name="Lipzen A."/>
            <person name="Lutzoni F."/>
            <person name="Magnuson J."/>
            <person name="Mondo S."/>
            <person name="Nolan M."/>
            <person name="Ohm R."/>
            <person name="Pangilinan J."/>
            <person name="Park H.-J.H."/>
            <person name="Ramirez L."/>
            <person name="Alfaro M."/>
            <person name="Sun H."/>
            <person name="Tritt A."/>
            <person name="Yoshinaga Y."/>
            <person name="Zwiers L.-H.L."/>
            <person name="Turgeon B.G."/>
            <person name="Goodwin S.B."/>
            <person name="Spatafora J.W."/>
            <person name="Crous P.W."/>
            <person name="Grigoriev I.V."/>
        </authorList>
    </citation>
    <scope>NUCLEOTIDE SEQUENCE [LARGE SCALE GENOMIC DNA]</scope>
    <source>
        <strain evidence="2 3">CBS 611.86</strain>
    </source>
</reference>
<dbReference type="AlphaFoldDB" id="A0A7C8I6H6"/>
<dbReference type="Pfam" id="PF00069">
    <property type="entry name" value="Pkinase"/>
    <property type="match status" value="1"/>
</dbReference>
<dbReference type="PROSITE" id="PS50011">
    <property type="entry name" value="PROTEIN_KINASE_DOM"/>
    <property type="match status" value="1"/>
</dbReference>
<dbReference type="PANTHER" id="PTHR48011:SF4">
    <property type="entry name" value="MITOGEN-ACTIVATED PROTEIN KINASE KINASE KINASE 19"/>
    <property type="match status" value="1"/>
</dbReference>
<dbReference type="GO" id="GO:0004672">
    <property type="term" value="F:protein kinase activity"/>
    <property type="evidence" value="ECO:0007669"/>
    <property type="project" value="InterPro"/>
</dbReference>
<evidence type="ECO:0000313" key="3">
    <source>
        <dbReference type="Proteomes" id="UP000481861"/>
    </source>
</evidence>
<evidence type="ECO:0000313" key="2">
    <source>
        <dbReference type="EMBL" id="KAF2871969.1"/>
    </source>
</evidence>
<dbReference type="OrthoDB" id="5979581at2759"/>
<dbReference type="EMBL" id="JAADJZ010000010">
    <property type="protein sequence ID" value="KAF2871969.1"/>
    <property type="molecule type" value="Genomic_DNA"/>
</dbReference>
<protein>
    <submittedName>
        <fullName evidence="2">Kinase-like domain-containing protein</fullName>
    </submittedName>
</protein>
<dbReference type="GO" id="GO:0005524">
    <property type="term" value="F:ATP binding"/>
    <property type="evidence" value="ECO:0007669"/>
    <property type="project" value="InterPro"/>
</dbReference>
<sequence length="340" mass="38747">MAVCLIKQTATKTAELLIGQTLRGRAGSYVLTKQLEDSVWIAKDSQRENVIVKSVRHWRLQNERDVLRRFQHRTAYLRPLIDEIENPSDPPAIVLRWLDDDMLNASNAKRLTRPEVKHVAKGVLEALRVMHEDGCVHADVKPKNILVNYGKSGSRFQEVQLADLGGSVSEDSEYAKEGEEMGTPIFRSPEAQLQLQWGPPTDIWSLGATVNFHMFKPGVPIDHPDYLLHIVLKYHRLFGPWPTSYAEIADDKVMEVLDYTMSHSPKETLTPFKNIVKEELCREDKQFLLKIMKLDPRDRPTARELLDDPWFYEDVPAVVTSSSPSVAIIHRQDAPQVLPA</sequence>
<name>A0A7C8I6H6_9PLEO</name>
<dbReference type="GO" id="GO:0007165">
    <property type="term" value="P:signal transduction"/>
    <property type="evidence" value="ECO:0007669"/>
    <property type="project" value="TreeGrafter"/>
</dbReference>
<gene>
    <name evidence="2" type="ORF">BDV95DRAFT_493101</name>
</gene>
<dbReference type="PROSITE" id="PS00108">
    <property type="entry name" value="PROTEIN_KINASE_ST"/>
    <property type="match status" value="1"/>
</dbReference>
<evidence type="ECO:0000259" key="1">
    <source>
        <dbReference type="PROSITE" id="PS50011"/>
    </source>
</evidence>
<keyword evidence="3" id="KW-1185">Reference proteome</keyword>
<dbReference type="InterPro" id="IPR000719">
    <property type="entry name" value="Prot_kinase_dom"/>
</dbReference>